<dbReference type="EMBL" id="JAUSUP010000001">
    <property type="protein sequence ID" value="MDQ0351022.1"/>
    <property type="molecule type" value="Genomic_DNA"/>
</dbReference>
<gene>
    <name evidence="10" type="ORF">J2R98_000825</name>
</gene>
<evidence type="ECO:0000256" key="2">
    <source>
        <dbReference type="ARBA" id="ARBA00009045"/>
    </source>
</evidence>
<dbReference type="InterPro" id="IPR011990">
    <property type="entry name" value="TPR-like_helical_dom_sf"/>
</dbReference>
<dbReference type="SUPFAM" id="SSF144091">
    <property type="entry name" value="Rhomboid-like"/>
    <property type="match status" value="1"/>
</dbReference>
<dbReference type="GO" id="GO:0008233">
    <property type="term" value="F:peptidase activity"/>
    <property type="evidence" value="ECO:0007669"/>
    <property type="project" value="UniProtKB-KW"/>
</dbReference>
<dbReference type="PANTHER" id="PTHR43731">
    <property type="entry name" value="RHOMBOID PROTEASE"/>
    <property type="match status" value="1"/>
</dbReference>
<feature type="transmembrane region" description="Helical" evidence="8">
    <location>
        <begin position="188"/>
        <end position="205"/>
    </location>
</feature>
<organism evidence="10 11">
    <name type="scientific">Alkalibacillus filiformis</name>
    <dbReference type="NCBI Taxonomy" id="200990"/>
    <lineage>
        <taxon>Bacteria</taxon>
        <taxon>Bacillati</taxon>
        <taxon>Bacillota</taxon>
        <taxon>Bacilli</taxon>
        <taxon>Bacillales</taxon>
        <taxon>Bacillaceae</taxon>
        <taxon>Alkalibacillus</taxon>
    </lineage>
</organism>
<keyword evidence="11" id="KW-1185">Reference proteome</keyword>
<reference evidence="10 11" key="1">
    <citation type="submission" date="2023-07" db="EMBL/GenBank/DDBJ databases">
        <title>Genomic Encyclopedia of Type Strains, Phase IV (KMG-IV): sequencing the most valuable type-strain genomes for metagenomic binning, comparative biology and taxonomic classification.</title>
        <authorList>
            <person name="Goeker M."/>
        </authorList>
    </citation>
    <scope>NUCLEOTIDE SEQUENCE [LARGE SCALE GENOMIC DNA]</scope>
    <source>
        <strain evidence="10 11">DSM 15448</strain>
    </source>
</reference>
<evidence type="ECO:0000256" key="8">
    <source>
        <dbReference type="SAM" id="Phobius"/>
    </source>
</evidence>
<keyword evidence="6 8" id="KW-0472">Membrane</keyword>
<evidence type="ECO:0000256" key="7">
    <source>
        <dbReference type="PROSITE-ProRule" id="PRU00339"/>
    </source>
</evidence>
<evidence type="ECO:0000256" key="5">
    <source>
        <dbReference type="ARBA" id="ARBA00022989"/>
    </source>
</evidence>
<dbReference type="InterPro" id="IPR050925">
    <property type="entry name" value="Rhomboid_protease_S54"/>
</dbReference>
<evidence type="ECO:0000256" key="6">
    <source>
        <dbReference type="ARBA" id="ARBA00023136"/>
    </source>
</evidence>
<dbReference type="PROSITE" id="PS50293">
    <property type="entry name" value="TPR_REGION"/>
    <property type="match status" value="1"/>
</dbReference>
<feature type="transmembrane region" description="Helical" evidence="8">
    <location>
        <begin position="293"/>
        <end position="310"/>
    </location>
</feature>
<evidence type="ECO:0000313" key="11">
    <source>
        <dbReference type="Proteomes" id="UP001236723"/>
    </source>
</evidence>
<feature type="domain" description="Peptidase S54 rhomboid" evidence="9">
    <location>
        <begin position="229"/>
        <end position="361"/>
    </location>
</feature>
<comment type="similarity">
    <text evidence="2">Belongs to the peptidase S54 family.</text>
</comment>
<dbReference type="Gene3D" id="1.20.1540.10">
    <property type="entry name" value="Rhomboid-like"/>
    <property type="match status" value="1"/>
</dbReference>
<comment type="subcellular location">
    <subcellularLocation>
        <location evidence="1">Membrane</location>
        <topology evidence="1">Multi-pass membrane protein</topology>
    </subcellularLocation>
</comment>
<protein>
    <submittedName>
        <fullName evidence="10">Rhomboid protease GluP</fullName>
        <ecNumber evidence="10">3.4.21.105</ecNumber>
    </submittedName>
</protein>
<keyword evidence="5 8" id="KW-1133">Transmembrane helix</keyword>
<evidence type="ECO:0000256" key="1">
    <source>
        <dbReference type="ARBA" id="ARBA00004141"/>
    </source>
</evidence>
<dbReference type="Proteomes" id="UP001236723">
    <property type="component" value="Unassembled WGS sequence"/>
</dbReference>
<keyword evidence="10" id="KW-0645">Protease</keyword>
<feature type="transmembrane region" description="Helical" evidence="8">
    <location>
        <begin position="238"/>
        <end position="258"/>
    </location>
</feature>
<feature type="repeat" description="TPR" evidence="7">
    <location>
        <begin position="469"/>
        <end position="502"/>
    </location>
</feature>
<keyword evidence="7" id="KW-0802">TPR repeat</keyword>
<comment type="caution">
    <text evidence="10">The sequence shown here is derived from an EMBL/GenBank/DDBJ whole genome shotgun (WGS) entry which is preliminary data.</text>
</comment>
<name>A0ABU0DRE0_9BACI</name>
<dbReference type="PROSITE" id="PS50005">
    <property type="entry name" value="TPR"/>
    <property type="match status" value="1"/>
</dbReference>
<feature type="transmembrane region" description="Helical" evidence="8">
    <location>
        <begin position="317"/>
        <end position="340"/>
    </location>
</feature>
<dbReference type="InterPro" id="IPR022764">
    <property type="entry name" value="Peptidase_S54_rhomboid_dom"/>
</dbReference>
<dbReference type="Pfam" id="PF00515">
    <property type="entry name" value="TPR_1"/>
    <property type="match status" value="1"/>
</dbReference>
<evidence type="ECO:0000313" key="10">
    <source>
        <dbReference type="EMBL" id="MDQ0351022.1"/>
    </source>
</evidence>
<dbReference type="SUPFAM" id="SSF48452">
    <property type="entry name" value="TPR-like"/>
    <property type="match status" value="1"/>
</dbReference>
<dbReference type="InterPro" id="IPR019734">
    <property type="entry name" value="TPR_rpt"/>
</dbReference>
<dbReference type="SMART" id="SM00028">
    <property type="entry name" value="TPR"/>
    <property type="match status" value="3"/>
</dbReference>
<evidence type="ECO:0000256" key="4">
    <source>
        <dbReference type="ARBA" id="ARBA00022801"/>
    </source>
</evidence>
<dbReference type="EC" id="3.4.21.105" evidence="10"/>
<dbReference type="RefSeq" id="WP_307066359.1">
    <property type="nucleotide sequence ID" value="NZ_JAUSUP010000001.1"/>
</dbReference>
<keyword evidence="3 8" id="KW-0812">Transmembrane</keyword>
<dbReference type="GO" id="GO:0006508">
    <property type="term" value="P:proteolysis"/>
    <property type="evidence" value="ECO:0007669"/>
    <property type="project" value="UniProtKB-KW"/>
</dbReference>
<dbReference type="PANTHER" id="PTHR43731:SF14">
    <property type="entry name" value="PRESENILIN-ASSOCIATED RHOMBOID-LIKE PROTEIN, MITOCHONDRIAL"/>
    <property type="match status" value="1"/>
</dbReference>
<feature type="transmembrane region" description="Helical" evidence="8">
    <location>
        <begin position="270"/>
        <end position="287"/>
    </location>
</feature>
<proteinExistence type="inferred from homology"/>
<evidence type="ECO:0000259" key="9">
    <source>
        <dbReference type="Pfam" id="PF01694"/>
    </source>
</evidence>
<keyword evidence="4 10" id="KW-0378">Hydrolase</keyword>
<dbReference type="InterPro" id="IPR035952">
    <property type="entry name" value="Rhomboid-like_sf"/>
</dbReference>
<accession>A0ABU0DRE0</accession>
<dbReference type="Gene3D" id="1.25.40.10">
    <property type="entry name" value="Tetratricopeptide repeat domain"/>
    <property type="match status" value="1"/>
</dbReference>
<dbReference type="Pfam" id="PF01694">
    <property type="entry name" value="Rhomboid"/>
    <property type="match status" value="1"/>
</dbReference>
<evidence type="ECO:0000256" key="3">
    <source>
        <dbReference type="ARBA" id="ARBA00022692"/>
    </source>
</evidence>
<sequence>MYIAERYTMFKVIDQLINHQFEVRHISKNRDLFILERYEKQTSHIILVSQKQFDWANHLKRDVQHKVNYLMKKLRFVRGRKVHYHIAYFSDLAPVDHWEDVRETKPLKEKKNAQVSVYYFNQGEKNDELFRFSNQVNEHVTDYMNLDLEPTSEEMDRQTVYLEQKVVGYHRAKEKEFKQVFFYGKTRLTYLLILANLFVFALVELNGSSTDTFHLIEWGAKYNPAIADGEWWRIVSSMFLHIGSLHLFMNMLALFFLGDVAEKIYGTKRFLIIYFLAGVFGGVASFATNDAVAAGASGAIFGLFGALLFFGLNYRELFFKTMGTSLLIIIGINIVFGFTVPQIDNGAHLGGLIGGFLAAQIVQLPYKKGKIKQLIGTTLFILLFSSMTAHGVNHAETSEDPHSLALIAQQHINNEEYDRAVRVLSKAIDEGIDHEYLYFYRSVAFIEQDNLSLAEEDLYKAIELDHRFSEAYYNLGVLYEQRGEQNKAVEYVEEAINLNPDQQQFRDFYDELLTKGRGEG</sequence>